<proteinExistence type="predicted"/>
<dbReference type="AlphaFoldDB" id="A0A8B8EGM8"/>
<sequence length="218" mass="24704">MRNSQKFVPPLRTNTRIVPPDGDSRKAPTCRRLYSDPAESIFSNIPVPIAPPSKKRSPTRPRVTPDSHEEAVKGESSVLRRQNKKFKAMTSPAVSSVRSVPDQRSTLGTTEGYQTNIDHQRGNVAHEGYRQMTSESLPAVRDHLTQPTSYDCASIFNFTPSPPPKRKAVSVSEKRKVYLEVLLTIYKMKTQLQVLRERRERLAVKHKQRTVPGLCEEE</sequence>
<dbReference type="OrthoDB" id="10510786at2759"/>
<dbReference type="KEGG" id="cvn:111134261"/>
<organism evidence="2 3">
    <name type="scientific">Crassostrea virginica</name>
    <name type="common">Eastern oyster</name>
    <dbReference type="NCBI Taxonomy" id="6565"/>
    <lineage>
        <taxon>Eukaryota</taxon>
        <taxon>Metazoa</taxon>
        <taxon>Spiralia</taxon>
        <taxon>Lophotrochozoa</taxon>
        <taxon>Mollusca</taxon>
        <taxon>Bivalvia</taxon>
        <taxon>Autobranchia</taxon>
        <taxon>Pteriomorphia</taxon>
        <taxon>Ostreida</taxon>
        <taxon>Ostreoidea</taxon>
        <taxon>Ostreidae</taxon>
        <taxon>Crassostrea</taxon>
    </lineage>
</organism>
<dbReference type="RefSeq" id="XP_022338859.1">
    <property type="nucleotide sequence ID" value="XM_022483151.1"/>
</dbReference>
<reference evidence="3" key="1">
    <citation type="submission" date="2025-08" db="UniProtKB">
        <authorList>
            <consortium name="RefSeq"/>
        </authorList>
    </citation>
    <scope>IDENTIFICATION</scope>
    <source>
        <tissue evidence="3">Whole sample</tissue>
    </source>
</reference>
<feature type="region of interest" description="Disordered" evidence="1">
    <location>
        <begin position="42"/>
        <end position="110"/>
    </location>
</feature>
<evidence type="ECO:0000313" key="2">
    <source>
        <dbReference type="Proteomes" id="UP000694844"/>
    </source>
</evidence>
<evidence type="ECO:0000313" key="3">
    <source>
        <dbReference type="RefSeq" id="XP_022338859.1"/>
    </source>
</evidence>
<protein>
    <submittedName>
        <fullName evidence="3">Uncharacterized protein LOC111134261</fullName>
    </submittedName>
</protein>
<gene>
    <name evidence="3" type="primary">LOC111134261</name>
</gene>
<feature type="region of interest" description="Disordered" evidence="1">
    <location>
        <begin position="1"/>
        <end position="30"/>
    </location>
</feature>
<feature type="compositionally biased region" description="Polar residues" evidence="1">
    <location>
        <begin position="1"/>
        <end position="16"/>
    </location>
</feature>
<name>A0A8B8EGM8_CRAVI</name>
<feature type="compositionally biased region" description="Basic and acidic residues" evidence="1">
    <location>
        <begin position="63"/>
        <end position="73"/>
    </location>
</feature>
<dbReference type="GeneID" id="111134261"/>
<accession>A0A8B8EGM8</accession>
<keyword evidence="2" id="KW-1185">Reference proteome</keyword>
<dbReference type="Proteomes" id="UP000694844">
    <property type="component" value="Chromosome 5"/>
</dbReference>
<evidence type="ECO:0000256" key="1">
    <source>
        <dbReference type="SAM" id="MobiDB-lite"/>
    </source>
</evidence>
<feature type="compositionally biased region" description="Polar residues" evidence="1">
    <location>
        <begin position="92"/>
        <end position="110"/>
    </location>
</feature>